<dbReference type="EMBL" id="QJHK01000020">
    <property type="protein sequence ID" value="PXY39300.1"/>
    <property type="molecule type" value="Genomic_DNA"/>
</dbReference>
<accession>A0A2V4BNU0</accession>
<dbReference type="OrthoDB" id="965427at2"/>
<evidence type="ECO:0000313" key="2">
    <source>
        <dbReference type="Proteomes" id="UP000247903"/>
    </source>
</evidence>
<sequence>MRAIKIIIEKTDNLFSAYAVNVEGIYAGGETVEEVKKSVLDSIRLIKEYNTSENIPTVLKGDYEIVYQFDTVSLLSYYKGVFTNSALERITGINQKQIQHYASGHRKPNEATTKKIETALHKLGEELLAVKL</sequence>
<reference evidence="1 2" key="1">
    <citation type="submission" date="2018-05" db="EMBL/GenBank/DDBJ databases">
        <title>Flavobacterium sp. strain IMCC34759, incomplete genome.</title>
        <authorList>
            <person name="Joung Y."/>
            <person name="Cho J."/>
        </authorList>
    </citation>
    <scope>NUCLEOTIDE SEQUENCE [LARGE SCALE GENOMIC DNA]</scope>
    <source>
        <strain evidence="1 2">IMCC34759</strain>
    </source>
</reference>
<dbReference type="InterPro" id="IPR035069">
    <property type="entry name" value="TTHA1013/TTHA0281-like"/>
</dbReference>
<evidence type="ECO:0000313" key="1">
    <source>
        <dbReference type="EMBL" id="PXY39300.1"/>
    </source>
</evidence>
<name>A0A2V4BNU0_9FLAO</name>
<dbReference type="SUPFAM" id="SSF143100">
    <property type="entry name" value="TTHA1013/TTHA0281-like"/>
    <property type="match status" value="1"/>
</dbReference>
<gene>
    <name evidence="1" type="ORF">DMB65_18255</name>
</gene>
<dbReference type="RefSeq" id="WP_110308071.1">
    <property type="nucleotide sequence ID" value="NZ_QJHK01000020.1"/>
</dbReference>
<protein>
    <submittedName>
        <fullName evidence="1">HicB family protein</fullName>
    </submittedName>
</protein>
<dbReference type="Proteomes" id="UP000247903">
    <property type="component" value="Unassembled WGS sequence"/>
</dbReference>
<organism evidence="1 2">
    <name type="scientific">Flavobacterium cheongpyeongense</name>
    <dbReference type="NCBI Taxonomy" id="2212651"/>
    <lineage>
        <taxon>Bacteria</taxon>
        <taxon>Pseudomonadati</taxon>
        <taxon>Bacteroidota</taxon>
        <taxon>Flavobacteriia</taxon>
        <taxon>Flavobacteriales</taxon>
        <taxon>Flavobacteriaceae</taxon>
        <taxon>Flavobacterium</taxon>
    </lineage>
</organism>
<proteinExistence type="predicted"/>
<comment type="caution">
    <text evidence="1">The sequence shown here is derived from an EMBL/GenBank/DDBJ whole genome shotgun (WGS) entry which is preliminary data.</text>
</comment>
<keyword evidence="2" id="KW-1185">Reference proteome</keyword>
<dbReference type="AlphaFoldDB" id="A0A2V4BNU0"/>